<accession>A0A382EJP4</accession>
<dbReference type="EMBL" id="UINC01044887">
    <property type="protein sequence ID" value="SVB50948.1"/>
    <property type="molecule type" value="Genomic_DNA"/>
</dbReference>
<proteinExistence type="predicted"/>
<protein>
    <submittedName>
        <fullName evidence="1">Uncharacterized protein</fullName>
    </submittedName>
</protein>
<sequence>MLQELYCYFTINIGTLHLFITESGLLPLKYLFIG</sequence>
<organism evidence="1">
    <name type="scientific">marine metagenome</name>
    <dbReference type="NCBI Taxonomy" id="408172"/>
    <lineage>
        <taxon>unclassified sequences</taxon>
        <taxon>metagenomes</taxon>
        <taxon>ecological metagenomes</taxon>
    </lineage>
</organism>
<name>A0A382EJP4_9ZZZZ</name>
<reference evidence="1" key="1">
    <citation type="submission" date="2018-05" db="EMBL/GenBank/DDBJ databases">
        <authorList>
            <person name="Lanie J.A."/>
            <person name="Ng W.-L."/>
            <person name="Kazmierczak K.M."/>
            <person name="Andrzejewski T.M."/>
            <person name="Davidsen T.M."/>
            <person name="Wayne K.J."/>
            <person name="Tettelin H."/>
            <person name="Glass J.I."/>
            <person name="Rusch D."/>
            <person name="Podicherti R."/>
            <person name="Tsui H.-C.T."/>
            <person name="Winkler M.E."/>
        </authorList>
    </citation>
    <scope>NUCLEOTIDE SEQUENCE</scope>
</reference>
<evidence type="ECO:0000313" key="1">
    <source>
        <dbReference type="EMBL" id="SVB50948.1"/>
    </source>
</evidence>
<gene>
    <name evidence="1" type="ORF">METZ01_LOCUS203802</name>
</gene>
<dbReference type="AlphaFoldDB" id="A0A382EJP4"/>
<feature type="non-terminal residue" evidence="1">
    <location>
        <position position="34"/>
    </location>
</feature>